<dbReference type="Proteomes" id="UP001226020">
    <property type="component" value="Unassembled WGS sequence"/>
</dbReference>
<evidence type="ECO:0000256" key="1">
    <source>
        <dbReference type="SAM" id="SignalP"/>
    </source>
</evidence>
<accession>A0AAW8CA33</accession>
<comment type="caution">
    <text evidence="2">The sequence shown here is derived from an EMBL/GenBank/DDBJ whole genome shotgun (WGS) entry which is preliminary data.</text>
</comment>
<dbReference type="RefSeq" id="WP_306351593.1">
    <property type="nucleotide sequence ID" value="NZ_JASAWV010000017.1"/>
</dbReference>
<keyword evidence="3" id="KW-1185">Reference proteome</keyword>
<sequence length="162" mass="18662">MNKNKIKTLISVVTVGLLSMSQVNAQGYHYSQETIDTVYDMKKVTYADLVGWTHTSVKDAHNKALLDVYFQIGKVVKGKVNGAIYLKEGKVQCYTKESSGELYVDDFNFLEYFKSFDRSFNQGYKGYEIKKLGKNYYQMKLQSKVTVVMKHLTKKPHLELCK</sequence>
<dbReference type="EMBL" id="JASAXT010000009">
    <property type="protein sequence ID" value="MDP8148631.1"/>
    <property type="molecule type" value="Genomic_DNA"/>
</dbReference>
<gene>
    <name evidence="2" type="ORF">QJU57_06030</name>
</gene>
<organism evidence="2 3">
    <name type="scientific">Phocoenobacter atlanticus subsp. atlanticus</name>
    <dbReference type="NCBI Taxonomy" id="3061285"/>
    <lineage>
        <taxon>Bacteria</taxon>
        <taxon>Pseudomonadati</taxon>
        <taxon>Pseudomonadota</taxon>
        <taxon>Gammaproteobacteria</taxon>
        <taxon>Pasteurellales</taxon>
        <taxon>Pasteurellaceae</taxon>
        <taxon>Phocoenobacter</taxon>
        <taxon>Phocoenobacter atlanticus</taxon>
    </lineage>
</organism>
<feature type="signal peptide" evidence="1">
    <location>
        <begin position="1"/>
        <end position="25"/>
    </location>
</feature>
<evidence type="ECO:0000313" key="2">
    <source>
        <dbReference type="EMBL" id="MDP8148631.1"/>
    </source>
</evidence>
<keyword evidence="1" id="KW-0732">Signal</keyword>
<dbReference type="AlphaFoldDB" id="A0AAW8CA33"/>
<feature type="chain" id="PRO_5044015367" evidence="1">
    <location>
        <begin position="26"/>
        <end position="162"/>
    </location>
</feature>
<reference evidence="2 3" key="1">
    <citation type="journal article" date="2023" name="Front. Microbiol.">
        <title>Phylogeography and host specificity of Pasteurellaceae pathogenic to sea-farmed fish in the north-east Atlantic.</title>
        <authorList>
            <person name="Gulla S."/>
            <person name="Colquhoun D.J."/>
            <person name="Olsen A.B."/>
            <person name="Spilsberg B."/>
            <person name="Lagesen K."/>
            <person name="Aakesson C.P."/>
            <person name="Strom S."/>
            <person name="Manji F."/>
            <person name="Birkbeck T.H."/>
            <person name="Nilsen H.K."/>
        </authorList>
    </citation>
    <scope>NUCLEOTIDE SEQUENCE [LARGE SCALE GENOMIC DNA]</scope>
    <source>
        <strain evidence="2 3">NVIB3131</strain>
    </source>
</reference>
<evidence type="ECO:0000313" key="3">
    <source>
        <dbReference type="Proteomes" id="UP001226020"/>
    </source>
</evidence>
<name>A0AAW8CA33_9PAST</name>
<protein>
    <submittedName>
        <fullName evidence="2">Uncharacterized protein</fullName>
    </submittedName>
</protein>
<proteinExistence type="predicted"/>